<proteinExistence type="predicted"/>
<dbReference type="PROSITE" id="PS51340">
    <property type="entry name" value="MOSC"/>
    <property type="match status" value="1"/>
</dbReference>
<dbReference type="PANTHER" id="PTHR30212:SF2">
    <property type="entry name" value="PROTEIN YIIM"/>
    <property type="match status" value="1"/>
</dbReference>
<name>A0A7H2BI61_9MICC</name>
<evidence type="ECO:0000313" key="3">
    <source>
        <dbReference type="Proteomes" id="UP000516421"/>
    </source>
</evidence>
<dbReference type="PANTHER" id="PTHR30212">
    <property type="entry name" value="PROTEIN YIIM"/>
    <property type="match status" value="1"/>
</dbReference>
<protein>
    <submittedName>
        <fullName evidence="2">MOSC domain-containing protein</fullName>
    </submittedName>
</protein>
<evidence type="ECO:0000313" key="2">
    <source>
        <dbReference type="EMBL" id="QNV39357.1"/>
    </source>
</evidence>
<dbReference type="GO" id="GO:0003824">
    <property type="term" value="F:catalytic activity"/>
    <property type="evidence" value="ECO:0007669"/>
    <property type="project" value="InterPro"/>
</dbReference>
<dbReference type="EMBL" id="CP061538">
    <property type="protein sequence ID" value="QNV39357.1"/>
    <property type="molecule type" value="Genomic_DNA"/>
</dbReference>
<keyword evidence="3" id="KW-1185">Reference proteome</keyword>
<sequence length="232" mass="25074">MASSLLKIPAAGGTHGVVVSTNVARPIPCPTGEDKISGINKLPQKFISVFAPGPNYGDGSGVKGDAIGDCKHHGGADKAVYAFALEELQWWSKENNSTYKSGAFGENLTTEGVDWSTAVINQKVRVGSALLQVSVPRQPCRTFASWLDQKGWVKTFTQHGDSGCYFRVLEPGVIAPGDVLEFLPASEHGITMGMAFRAKMGDKELARQVYEAQCLPSHHHEQLAKLLRINRP</sequence>
<dbReference type="RefSeq" id="WP_151146468.1">
    <property type="nucleotide sequence ID" value="NZ_CP061538.1"/>
</dbReference>
<dbReference type="InterPro" id="IPR052353">
    <property type="entry name" value="Benzoxazolinone_Detox_Enz"/>
</dbReference>
<dbReference type="InterPro" id="IPR011037">
    <property type="entry name" value="Pyrv_Knase-like_insert_dom_sf"/>
</dbReference>
<dbReference type="Pfam" id="PF03473">
    <property type="entry name" value="MOSC"/>
    <property type="match status" value="1"/>
</dbReference>
<dbReference type="GO" id="GO:0030170">
    <property type="term" value="F:pyridoxal phosphate binding"/>
    <property type="evidence" value="ECO:0007669"/>
    <property type="project" value="InterPro"/>
</dbReference>
<gene>
    <name evidence="2" type="ORF">IDM48_08105</name>
</gene>
<dbReference type="GO" id="GO:0030151">
    <property type="term" value="F:molybdenum ion binding"/>
    <property type="evidence" value="ECO:0007669"/>
    <property type="project" value="InterPro"/>
</dbReference>
<dbReference type="KEGG" id="rama:IDM48_08105"/>
<evidence type="ECO:0000259" key="1">
    <source>
        <dbReference type="PROSITE" id="PS51340"/>
    </source>
</evidence>
<dbReference type="SUPFAM" id="SSF50800">
    <property type="entry name" value="PK beta-barrel domain-like"/>
    <property type="match status" value="1"/>
</dbReference>
<dbReference type="AlphaFoldDB" id="A0A7H2BI61"/>
<organism evidence="2 3">
    <name type="scientific">Rothia amarae</name>
    <dbReference type="NCBI Taxonomy" id="169480"/>
    <lineage>
        <taxon>Bacteria</taxon>
        <taxon>Bacillati</taxon>
        <taxon>Actinomycetota</taxon>
        <taxon>Actinomycetes</taxon>
        <taxon>Micrococcales</taxon>
        <taxon>Micrococcaceae</taxon>
        <taxon>Rothia</taxon>
    </lineage>
</organism>
<dbReference type="InterPro" id="IPR005302">
    <property type="entry name" value="MoCF_Sase_C"/>
</dbReference>
<accession>A0A7H2BI61</accession>
<feature type="domain" description="MOSC" evidence="1">
    <location>
        <begin position="49"/>
        <end position="183"/>
    </location>
</feature>
<dbReference type="Gene3D" id="2.40.33.20">
    <property type="entry name" value="PK beta-barrel domain-like"/>
    <property type="match status" value="1"/>
</dbReference>
<reference evidence="2 3" key="1">
    <citation type="submission" date="2020-09" db="EMBL/GenBank/DDBJ databases">
        <title>Investigation of environmental microbe.</title>
        <authorList>
            <person name="Ou Y."/>
            <person name="Kang Q."/>
        </authorList>
    </citation>
    <scope>NUCLEOTIDE SEQUENCE [LARGE SCALE GENOMIC DNA]</scope>
    <source>
        <strain evidence="2 3">KJZ-9</strain>
    </source>
</reference>
<dbReference type="Proteomes" id="UP000516421">
    <property type="component" value="Chromosome"/>
</dbReference>